<dbReference type="AlphaFoldDB" id="A0A919PZT8"/>
<dbReference type="Proteomes" id="UP000652354">
    <property type="component" value="Unassembled WGS sequence"/>
</dbReference>
<protein>
    <submittedName>
        <fullName evidence="4">Membrane protein</fullName>
    </submittedName>
</protein>
<reference evidence="4" key="1">
    <citation type="submission" date="2021-01" db="EMBL/GenBank/DDBJ databases">
        <title>Whole genome shotgun sequence of Demequina activiva NBRC 110675.</title>
        <authorList>
            <person name="Komaki H."/>
            <person name="Tamura T."/>
        </authorList>
    </citation>
    <scope>NUCLEOTIDE SEQUENCE</scope>
    <source>
        <strain evidence="4">NBRC 110675</strain>
    </source>
</reference>
<feature type="domain" description="Alpha/beta-hydrolase catalytic" evidence="2">
    <location>
        <begin position="277"/>
        <end position="565"/>
    </location>
</feature>
<accession>A0A919PZT8</accession>
<organism evidence="4 5">
    <name type="scientific">Demequina activiva</name>
    <dbReference type="NCBI Taxonomy" id="1582364"/>
    <lineage>
        <taxon>Bacteria</taxon>
        <taxon>Bacillati</taxon>
        <taxon>Actinomycetota</taxon>
        <taxon>Actinomycetes</taxon>
        <taxon>Micrococcales</taxon>
        <taxon>Demequinaceae</taxon>
        <taxon>Demequina</taxon>
    </lineage>
</organism>
<gene>
    <name evidence="4" type="ORF">Dac01nite_01230</name>
</gene>
<feature type="transmembrane region" description="Helical" evidence="1">
    <location>
        <begin position="142"/>
        <end position="161"/>
    </location>
</feature>
<feature type="transmembrane region" description="Helical" evidence="1">
    <location>
        <begin position="70"/>
        <end position="90"/>
    </location>
</feature>
<evidence type="ECO:0000259" key="2">
    <source>
        <dbReference type="Pfam" id="PF10081"/>
    </source>
</evidence>
<name>A0A919PZT8_9MICO</name>
<feature type="transmembrane region" description="Helical" evidence="1">
    <location>
        <begin position="102"/>
        <end position="122"/>
    </location>
</feature>
<evidence type="ECO:0000259" key="3">
    <source>
        <dbReference type="Pfam" id="PF15420"/>
    </source>
</evidence>
<feature type="transmembrane region" description="Helical" evidence="1">
    <location>
        <begin position="36"/>
        <end position="58"/>
    </location>
</feature>
<dbReference type="Pfam" id="PF10081">
    <property type="entry name" value="Abhydrolase_9"/>
    <property type="match status" value="1"/>
</dbReference>
<evidence type="ECO:0000313" key="5">
    <source>
        <dbReference type="Proteomes" id="UP000652354"/>
    </source>
</evidence>
<sequence length="588" mass="63484">MATGVEERAGIRERFLAQLSQPRPPRKRAPGIVEPSFSAVGLVVGLYFFAISLTPSLLPRAGYVQGINSGVAFMVGYGIGTSAYAIYRFLGVPRATGRVRMALILVALALIGVQAGVAIWAYVGWQNQVRLNFGMDPLSPTVWPVIVVTAALVAAPLLVIARSLRALFRWADDLLDRWLPRRLAVLTAAVLLIAALWWVASGAFTNAFFTASNWVFSGRDLADKPGVTQPASATRSGSPDSLIGFDSLGRQGRAFVSSVPSAVDIDAFTGGGAMEPIRAYVGLRSADTLQERAELLLAELVRTGAFERELLVVTTTTGTGFIDPHGVDPLEYLWNGDTAIAGAQYSYLPSWISMLADQDVVQDTSRVVFRTIHDHWSTLPANDRPDLYLYGLSLGSYGVEAVLSSADILNEPIDGALMSGPTFVNGMHDEITAARDAGSPSWLPEFSDGRTVRFMNEQGGLERGAAAWGPTRLVYLQHGTDPVVFFSGDLAFDEPEWLQGERAPGVVDDMEWYPIVTLWQVLLDLPAAGSIPEGYGHLYTHRSNLAAWVGITDPEDWTEADTESLAALLDELQAQREAALGSNPSETG</sequence>
<evidence type="ECO:0000313" key="4">
    <source>
        <dbReference type="EMBL" id="GIG53371.1"/>
    </source>
</evidence>
<keyword evidence="5" id="KW-1185">Reference proteome</keyword>
<dbReference type="InterPro" id="IPR027787">
    <property type="entry name" value="Alpha/beta-hydrolase_catalytic"/>
</dbReference>
<keyword evidence="1" id="KW-0472">Membrane</keyword>
<dbReference type="InterPro" id="IPR027788">
    <property type="entry name" value="Alpha/beta-hydrolase_N_dom"/>
</dbReference>
<dbReference type="RefSeq" id="WP_203652847.1">
    <property type="nucleotide sequence ID" value="NZ_BONR01000001.1"/>
</dbReference>
<proteinExistence type="predicted"/>
<dbReference type="EMBL" id="BONR01000001">
    <property type="protein sequence ID" value="GIG53371.1"/>
    <property type="molecule type" value="Genomic_DNA"/>
</dbReference>
<dbReference type="PIRSF" id="PIRSF007542">
    <property type="entry name" value="UCP007542"/>
    <property type="match status" value="1"/>
</dbReference>
<keyword evidence="1" id="KW-0812">Transmembrane</keyword>
<comment type="caution">
    <text evidence="4">The sequence shown here is derived from an EMBL/GenBank/DDBJ whole genome shotgun (WGS) entry which is preliminary data.</text>
</comment>
<dbReference type="InterPro" id="IPR012037">
    <property type="entry name" value="Alpha/beta-hydrolase_fam"/>
</dbReference>
<keyword evidence="1" id="KW-1133">Transmembrane helix</keyword>
<feature type="transmembrane region" description="Helical" evidence="1">
    <location>
        <begin position="182"/>
        <end position="200"/>
    </location>
</feature>
<evidence type="ECO:0000256" key="1">
    <source>
        <dbReference type="SAM" id="Phobius"/>
    </source>
</evidence>
<feature type="domain" description="Alpha/beta-hydrolase N-terminal" evidence="3">
    <location>
        <begin position="53"/>
        <end position="260"/>
    </location>
</feature>
<dbReference type="Pfam" id="PF15420">
    <property type="entry name" value="Abhydrolase_9_N"/>
    <property type="match status" value="1"/>
</dbReference>